<sequence length="275" mass="28941">MKDGADQAAPSGVESAVAGWLPVVLQFADEARGLSLAGFRQGGAVERKADGSPVTAVDRDVEALLRSRLARHWPSHGFVGEESGRRQGQGGFTWYVDPVDGTRSFVCGVPLWGTLIGLLQGDRPVLGVLDMPALDERWHAVQGGAAWYCEGRTAPRVCSTSSCTELAQARACLFEPEVADVSTSAAAQRLAQHCALSRRGGDCYAYGLLASGCVDLVVEVGLAPYDVLPLVPIVEAAGGVVRDWHGRPLGPDMGPCVIAAAREPLLEAAVAVLRD</sequence>
<dbReference type="Pfam" id="PF00459">
    <property type="entry name" value="Inositol_P"/>
    <property type="match status" value="1"/>
</dbReference>
<dbReference type="GO" id="GO:0016791">
    <property type="term" value="F:phosphatase activity"/>
    <property type="evidence" value="ECO:0007669"/>
    <property type="project" value="UniProtKB-ARBA"/>
</dbReference>
<organism evidence="7 8">
    <name type="scientific">Caldimonas brevitalea</name>
    <dbReference type="NCBI Taxonomy" id="413882"/>
    <lineage>
        <taxon>Bacteria</taxon>
        <taxon>Pseudomonadati</taxon>
        <taxon>Pseudomonadota</taxon>
        <taxon>Betaproteobacteria</taxon>
        <taxon>Burkholderiales</taxon>
        <taxon>Sphaerotilaceae</taxon>
        <taxon>Caldimonas</taxon>
    </lineage>
</organism>
<keyword evidence="5 6" id="KW-0460">Magnesium</keyword>
<dbReference type="RefSeq" id="WP_083438277.1">
    <property type="nucleotide sequence ID" value="NZ_CP011371.1"/>
</dbReference>
<dbReference type="EMBL" id="CP011371">
    <property type="protein sequence ID" value="AKJ29414.1"/>
    <property type="molecule type" value="Genomic_DNA"/>
</dbReference>
<dbReference type="PANTHER" id="PTHR43200:SF6">
    <property type="entry name" value="3'(2'),5'-BISPHOSPHATE NUCLEOTIDASE"/>
    <property type="match status" value="1"/>
</dbReference>
<dbReference type="PANTHER" id="PTHR43200">
    <property type="entry name" value="PHOSPHATASE"/>
    <property type="match status" value="1"/>
</dbReference>
<dbReference type="InterPro" id="IPR000760">
    <property type="entry name" value="Inositol_monophosphatase-like"/>
</dbReference>
<evidence type="ECO:0000256" key="2">
    <source>
        <dbReference type="ARBA" id="ARBA00009759"/>
    </source>
</evidence>
<evidence type="ECO:0000256" key="3">
    <source>
        <dbReference type="ARBA" id="ARBA00022723"/>
    </source>
</evidence>
<comment type="similarity">
    <text evidence="2">Belongs to the inositol monophosphatase superfamily.</text>
</comment>
<dbReference type="Gene3D" id="3.30.540.10">
    <property type="entry name" value="Fructose-1,6-Bisphosphatase, subunit A, domain 1"/>
    <property type="match status" value="1"/>
</dbReference>
<proteinExistence type="inferred from homology"/>
<feature type="binding site" evidence="6">
    <location>
        <position position="226"/>
    </location>
    <ligand>
        <name>Mg(2+)</name>
        <dbReference type="ChEBI" id="CHEBI:18420"/>
        <label>1</label>
        <note>catalytic</note>
    </ligand>
</feature>
<dbReference type="GO" id="GO:0046872">
    <property type="term" value="F:metal ion binding"/>
    <property type="evidence" value="ECO:0007669"/>
    <property type="project" value="UniProtKB-KW"/>
</dbReference>
<dbReference type="Gene3D" id="3.40.190.80">
    <property type="match status" value="1"/>
</dbReference>
<keyword evidence="3 6" id="KW-0479">Metal-binding</keyword>
<accession>A0A0G3BIZ5</accession>
<dbReference type="KEGG" id="pbh:AAW51_2723"/>
<dbReference type="PRINTS" id="PR00377">
    <property type="entry name" value="IMPHPHTASES"/>
</dbReference>
<dbReference type="STRING" id="413882.AAW51_2723"/>
<evidence type="ECO:0000256" key="1">
    <source>
        <dbReference type="ARBA" id="ARBA00001946"/>
    </source>
</evidence>
<dbReference type="GO" id="GO:0000105">
    <property type="term" value="P:L-histidine biosynthetic process"/>
    <property type="evidence" value="ECO:0007669"/>
    <property type="project" value="TreeGrafter"/>
</dbReference>
<evidence type="ECO:0000256" key="5">
    <source>
        <dbReference type="ARBA" id="ARBA00022842"/>
    </source>
</evidence>
<dbReference type="InterPro" id="IPR051090">
    <property type="entry name" value="Inositol_monoP_superfamily"/>
</dbReference>
<comment type="cofactor">
    <cofactor evidence="1 6">
        <name>Mg(2+)</name>
        <dbReference type="ChEBI" id="CHEBI:18420"/>
    </cofactor>
</comment>
<dbReference type="AlphaFoldDB" id="A0A0G3BIZ5"/>
<keyword evidence="4" id="KW-0378">Hydrolase</keyword>
<evidence type="ECO:0000313" key="8">
    <source>
        <dbReference type="Proteomes" id="UP000035352"/>
    </source>
</evidence>
<evidence type="ECO:0000256" key="6">
    <source>
        <dbReference type="PIRSR" id="PIRSR600760-2"/>
    </source>
</evidence>
<evidence type="ECO:0000256" key="4">
    <source>
        <dbReference type="ARBA" id="ARBA00022801"/>
    </source>
</evidence>
<protein>
    <submittedName>
        <fullName evidence="7">Histidinol-phosphatase</fullName>
    </submittedName>
</protein>
<feature type="binding site" evidence="6">
    <location>
        <position position="97"/>
    </location>
    <ligand>
        <name>Mg(2+)</name>
        <dbReference type="ChEBI" id="CHEBI:18420"/>
        <label>1</label>
        <note>catalytic</note>
    </ligand>
</feature>
<keyword evidence="8" id="KW-1185">Reference proteome</keyword>
<evidence type="ECO:0000313" key="7">
    <source>
        <dbReference type="EMBL" id="AKJ29414.1"/>
    </source>
</evidence>
<feature type="binding site" evidence="6">
    <location>
        <position position="100"/>
    </location>
    <ligand>
        <name>Mg(2+)</name>
        <dbReference type="ChEBI" id="CHEBI:18420"/>
        <label>1</label>
        <note>catalytic</note>
    </ligand>
</feature>
<feature type="binding site" evidence="6">
    <location>
        <position position="81"/>
    </location>
    <ligand>
        <name>Mg(2+)</name>
        <dbReference type="ChEBI" id="CHEBI:18420"/>
        <label>1</label>
        <note>catalytic</note>
    </ligand>
</feature>
<gene>
    <name evidence="7" type="ORF">AAW51_2723</name>
</gene>
<dbReference type="SUPFAM" id="SSF56655">
    <property type="entry name" value="Carbohydrate phosphatase"/>
    <property type="match status" value="1"/>
</dbReference>
<reference evidence="7 8" key="1">
    <citation type="submission" date="2015-05" db="EMBL/GenBank/DDBJ databases">
        <authorList>
            <person name="Tang B."/>
            <person name="Yu Y."/>
        </authorList>
    </citation>
    <scope>NUCLEOTIDE SEQUENCE [LARGE SCALE GENOMIC DNA]</scope>
    <source>
        <strain evidence="7 8">DSM 7029</strain>
    </source>
</reference>
<name>A0A0G3BIZ5_9BURK</name>
<dbReference type="Proteomes" id="UP000035352">
    <property type="component" value="Chromosome"/>
</dbReference>